<evidence type="ECO:0000256" key="4">
    <source>
        <dbReference type="ARBA" id="ARBA00023125"/>
    </source>
</evidence>
<keyword evidence="2" id="KW-0805">Transcription regulation</keyword>
<dbReference type="InterPro" id="IPR039425">
    <property type="entry name" value="RNA_pol_sigma-70-like"/>
</dbReference>
<dbReference type="PANTHER" id="PTHR43133">
    <property type="entry name" value="RNA POLYMERASE ECF-TYPE SIGMA FACTO"/>
    <property type="match status" value="1"/>
</dbReference>
<evidence type="ECO:0000313" key="8">
    <source>
        <dbReference type="EMBL" id="SFR35086.1"/>
    </source>
</evidence>
<gene>
    <name evidence="8" type="ORF">SAMN04490243_0935</name>
</gene>
<reference evidence="8 9" key="1">
    <citation type="submission" date="2016-10" db="EMBL/GenBank/DDBJ databases">
        <authorList>
            <person name="de Groot N.N."/>
        </authorList>
    </citation>
    <scope>NUCLEOTIDE SEQUENCE [LARGE SCALE GENOMIC DNA]</scope>
    <source>
        <strain evidence="8 9">DSM 21019</strain>
    </source>
</reference>
<dbReference type="InterPro" id="IPR013324">
    <property type="entry name" value="RNA_pol_sigma_r3/r4-like"/>
</dbReference>
<dbReference type="Pfam" id="PF08281">
    <property type="entry name" value="Sigma70_r4_2"/>
    <property type="match status" value="1"/>
</dbReference>
<dbReference type="InterPro" id="IPR007627">
    <property type="entry name" value="RNA_pol_sigma70_r2"/>
</dbReference>
<dbReference type="SUPFAM" id="SSF88659">
    <property type="entry name" value="Sigma3 and sigma4 domains of RNA polymerase sigma factors"/>
    <property type="match status" value="1"/>
</dbReference>
<keyword evidence="4" id="KW-0238">DNA-binding</keyword>
<dbReference type="OrthoDB" id="9803470at2"/>
<evidence type="ECO:0000256" key="2">
    <source>
        <dbReference type="ARBA" id="ARBA00023015"/>
    </source>
</evidence>
<dbReference type="STRING" id="400055.SAMN04490243_0935"/>
<dbReference type="PANTHER" id="PTHR43133:SF8">
    <property type="entry name" value="RNA POLYMERASE SIGMA FACTOR HI_1459-RELATED"/>
    <property type="match status" value="1"/>
</dbReference>
<dbReference type="GO" id="GO:0006352">
    <property type="term" value="P:DNA-templated transcription initiation"/>
    <property type="evidence" value="ECO:0007669"/>
    <property type="project" value="InterPro"/>
</dbReference>
<feature type="domain" description="RNA polymerase sigma-70 region 2" evidence="6">
    <location>
        <begin position="15"/>
        <end position="81"/>
    </location>
</feature>
<dbReference type="NCBIfam" id="TIGR02937">
    <property type="entry name" value="sigma70-ECF"/>
    <property type="match status" value="1"/>
</dbReference>
<keyword evidence="9" id="KW-1185">Reference proteome</keyword>
<evidence type="ECO:0000256" key="5">
    <source>
        <dbReference type="ARBA" id="ARBA00023163"/>
    </source>
</evidence>
<dbReference type="Gene3D" id="1.10.1740.10">
    <property type="match status" value="1"/>
</dbReference>
<dbReference type="RefSeq" id="WP_092981043.1">
    <property type="nucleotide sequence ID" value="NZ_FOYQ01000001.1"/>
</dbReference>
<evidence type="ECO:0000256" key="1">
    <source>
        <dbReference type="ARBA" id="ARBA00010641"/>
    </source>
</evidence>
<sequence>MSAKEDNYSNLSRFFQEEYQALNGFVRSRIGNTTEEQAEDVVQDVALRLFSRSDDLGRINNIAGYVYHAIRNRIVDIRRGKDPDANPEEEFWERLADLAQQVHPEYTEEYPDKLIREMRKAIGALRPEYRDIILAIDFEGYTYREIAAEWGVSPGTLMSRRHRALHILNRKLSRQH</sequence>
<keyword evidence="5" id="KW-0804">Transcription</keyword>
<comment type="similarity">
    <text evidence="1">Belongs to the sigma-70 factor family. ECF subfamily.</text>
</comment>
<dbReference type="Proteomes" id="UP000199534">
    <property type="component" value="Unassembled WGS sequence"/>
</dbReference>
<proteinExistence type="inferred from homology"/>
<evidence type="ECO:0000259" key="6">
    <source>
        <dbReference type="Pfam" id="PF04542"/>
    </source>
</evidence>
<dbReference type="InterPro" id="IPR013249">
    <property type="entry name" value="RNA_pol_sigma70_r4_t2"/>
</dbReference>
<dbReference type="Gene3D" id="1.10.10.10">
    <property type="entry name" value="Winged helix-like DNA-binding domain superfamily/Winged helix DNA-binding domain"/>
    <property type="match status" value="1"/>
</dbReference>
<evidence type="ECO:0000256" key="3">
    <source>
        <dbReference type="ARBA" id="ARBA00023082"/>
    </source>
</evidence>
<dbReference type="InterPro" id="IPR014284">
    <property type="entry name" value="RNA_pol_sigma-70_dom"/>
</dbReference>
<dbReference type="InterPro" id="IPR013325">
    <property type="entry name" value="RNA_pol_sigma_r2"/>
</dbReference>
<accession>A0A1I6FYV7</accession>
<dbReference type="Pfam" id="PF04542">
    <property type="entry name" value="Sigma70_r2"/>
    <property type="match status" value="1"/>
</dbReference>
<dbReference type="InterPro" id="IPR036388">
    <property type="entry name" value="WH-like_DNA-bd_sf"/>
</dbReference>
<dbReference type="EMBL" id="FOYQ01000001">
    <property type="protein sequence ID" value="SFR35086.1"/>
    <property type="molecule type" value="Genomic_DNA"/>
</dbReference>
<keyword evidence="3" id="KW-0731">Sigma factor</keyword>
<dbReference type="AlphaFoldDB" id="A0A1I6FYV7"/>
<dbReference type="GO" id="GO:0003677">
    <property type="term" value="F:DNA binding"/>
    <property type="evidence" value="ECO:0007669"/>
    <property type="project" value="UniProtKB-KW"/>
</dbReference>
<evidence type="ECO:0000313" key="9">
    <source>
        <dbReference type="Proteomes" id="UP000199534"/>
    </source>
</evidence>
<protein>
    <submittedName>
        <fullName evidence="8">RNA polymerase sigma-70 factor, ECF subfamily</fullName>
    </submittedName>
</protein>
<name>A0A1I6FYV7_9FLAO</name>
<feature type="domain" description="RNA polymerase sigma factor 70 region 4 type 2" evidence="7">
    <location>
        <begin position="116"/>
        <end position="165"/>
    </location>
</feature>
<organism evidence="8 9">
    <name type="scientific">Robiginitalea myxolifaciens</name>
    <dbReference type="NCBI Taxonomy" id="400055"/>
    <lineage>
        <taxon>Bacteria</taxon>
        <taxon>Pseudomonadati</taxon>
        <taxon>Bacteroidota</taxon>
        <taxon>Flavobacteriia</taxon>
        <taxon>Flavobacteriales</taxon>
        <taxon>Flavobacteriaceae</taxon>
        <taxon>Robiginitalea</taxon>
    </lineage>
</organism>
<dbReference type="SUPFAM" id="SSF88946">
    <property type="entry name" value="Sigma2 domain of RNA polymerase sigma factors"/>
    <property type="match status" value="1"/>
</dbReference>
<dbReference type="GO" id="GO:0016987">
    <property type="term" value="F:sigma factor activity"/>
    <property type="evidence" value="ECO:0007669"/>
    <property type="project" value="UniProtKB-KW"/>
</dbReference>
<dbReference type="CDD" id="cd06171">
    <property type="entry name" value="Sigma70_r4"/>
    <property type="match status" value="1"/>
</dbReference>
<evidence type="ECO:0000259" key="7">
    <source>
        <dbReference type="Pfam" id="PF08281"/>
    </source>
</evidence>